<dbReference type="SUPFAM" id="SSF75615">
    <property type="entry name" value="Siroheme synthase middle domains-like"/>
    <property type="match status" value="1"/>
</dbReference>
<dbReference type="Gene3D" id="1.10.8.210">
    <property type="entry name" value="Sirohaem synthase, dimerisation domain"/>
    <property type="match status" value="1"/>
</dbReference>
<dbReference type="Pfam" id="PF13241">
    <property type="entry name" value="NAD_binding_7"/>
    <property type="match status" value="1"/>
</dbReference>
<dbReference type="PANTHER" id="PTHR35330:SF1">
    <property type="entry name" value="SIROHEME BIOSYNTHESIS PROTEIN MET8"/>
    <property type="match status" value="1"/>
</dbReference>
<dbReference type="PROSITE" id="PS00839">
    <property type="entry name" value="SUMT_1"/>
    <property type="match status" value="1"/>
</dbReference>
<dbReference type="SUPFAM" id="SSF51735">
    <property type="entry name" value="NAD(P)-binding Rossmann-fold domains"/>
    <property type="match status" value="1"/>
</dbReference>
<evidence type="ECO:0000259" key="8">
    <source>
        <dbReference type="Pfam" id="PF00590"/>
    </source>
</evidence>
<comment type="caution">
    <text evidence="10">The sequence shown here is derived from an EMBL/GenBank/DDBJ whole genome shotgun (WGS) entry which is preliminary data.</text>
</comment>
<evidence type="ECO:0000256" key="5">
    <source>
        <dbReference type="ARBA" id="ARBA00023027"/>
    </source>
</evidence>
<dbReference type="OrthoDB" id="9815856at2"/>
<evidence type="ECO:0000256" key="6">
    <source>
        <dbReference type="ARBA" id="ARBA00023244"/>
    </source>
</evidence>
<comment type="catalytic activity">
    <reaction evidence="7">
        <text>precorrin-2 + NAD(+) = sirohydrochlorin + NADH + 2 H(+)</text>
        <dbReference type="Rhea" id="RHEA:15613"/>
        <dbReference type="ChEBI" id="CHEBI:15378"/>
        <dbReference type="ChEBI" id="CHEBI:57540"/>
        <dbReference type="ChEBI" id="CHEBI:57945"/>
        <dbReference type="ChEBI" id="CHEBI:58351"/>
        <dbReference type="ChEBI" id="CHEBI:58827"/>
        <dbReference type="EC" id="1.3.1.76"/>
    </reaction>
</comment>
<feature type="domain" description="Tetrapyrrole methylase" evidence="8">
    <location>
        <begin position="220"/>
        <end position="333"/>
    </location>
</feature>
<dbReference type="InterPro" id="IPR019478">
    <property type="entry name" value="Sirohaem_synthase_dimer_dom"/>
</dbReference>
<keyword evidence="10" id="KW-0808">Transferase</keyword>
<dbReference type="Gene3D" id="3.40.1010.10">
    <property type="entry name" value="Cobalt-precorrin-4 Transmethylase, Domain 1"/>
    <property type="match status" value="1"/>
</dbReference>
<evidence type="ECO:0000259" key="9">
    <source>
        <dbReference type="Pfam" id="PF10414"/>
    </source>
</evidence>
<dbReference type="AlphaFoldDB" id="A0A2T0RJR3"/>
<proteinExistence type="inferred from homology"/>
<accession>A0A2T0RJR3</accession>
<dbReference type="GO" id="GO:0008168">
    <property type="term" value="F:methyltransferase activity"/>
    <property type="evidence" value="ECO:0007669"/>
    <property type="project" value="UniProtKB-KW"/>
</dbReference>
<evidence type="ECO:0000256" key="4">
    <source>
        <dbReference type="ARBA" id="ARBA00023002"/>
    </source>
</evidence>
<dbReference type="GO" id="GO:0019354">
    <property type="term" value="P:siroheme biosynthetic process"/>
    <property type="evidence" value="ECO:0007669"/>
    <property type="project" value="UniProtKB-UniPathway"/>
</dbReference>
<dbReference type="Gene3D" id="3.30.160.110">
    <property type="entry name" value="Siroheme synthase, domain 2"/>
    <property type="match status" value="1"/>
</dbReference>
<evidence type="ECO:0000313" key="10">
    <source>
        <dbReference type="EMBL" id="PRY21413.1"/>
    </source>
</evidence>
<comment type="similarity">
    <text evidence="2">Belongs to the precorrin methyltransferase family.</text>
</comment>
<dbReference type="InterPro" id="IPR035996">
    <property type="entry name" value="4pyrrol_Methylase_sf"/>
</dbReference>
<evidence type="ECO:0000256" key="3">
    <source>
        <dbReference type="ARBA" id="ARBA00012400"/>
    </source>
</evidence>
<gene>
    <name evidence="10" type="ORF">CLV78_10924</name>
</gene>
<dbReference type="GO" id="GO:0032259">
    <property type="term" value="P:methylation"/>
    <property type="evidence" value="ECO:0007669"/>
    <property type="project" value="UniProtKB-KW"/>
</dbReference>
<keyword evidence="10" id="KW-0489">Methyltransferase</keyword>
<keyword evidence="5" id="KW-0520">NAD</keyword>
<evidence type="ECO:0000256" key="7">
    <source>
        <dbReference type="ARBA" id="ARBA00047561"/>
    </source>
</evidence>
<keyword evidence="11" id="KW-1185">Reference proteome</keyword>
<dbReference type="PANTHER" id="PTHR35330">
    <property type="entry name" value="SIROHEME BIOSYNTHESIS PROTEIN MET8"/>
    <property type="match status" value="1"/>
</dbReference>
<organism evidence="10 11">
    <name type="scientific">Aliiruegeria haliotis</name>
    <dbReference type="NCBI Taxonomy" id="1280846"/>
    <lineage>
        <taxon>Bacteria</taxon>
        <taxon>Pseudomonadati</taxon>
        <taxon>Pseudomonadota</taxon>
        <taxon>Alphaproteobacteria</taxon>
        <taxon>Rhodobacterales</taxon>
        <taxon>Roseobacteraceae</taxon>
        <taxon>Aliiruegeria</taxon>
    </lineage>
</organism>
<dbReference type="Proteomes" id="UP000239480">
    <property type="component" value="Unassembled WGS sequence"/>
</dbReference>
<sequence length="344" mass="36207">MKTFPMFLKMAGRKVIVAGGGEQAAQKARLILKTEAELVLLAPELDEELSDLVSKGLARHDPTPPTAGSFSGVALVFVATGCVAVDACMHALAKAAGAVVNVVDQPALCDAVTPSIVDRDPVVVAIGTEGNAPVLARLLKTDIERMMEPGLGEFARLAGRLRDSVARHVPHDRRRHFWRWMFAGAPRGLFSRGADRKAAALLKTAIHSGGAPDTRDRGAISVIGAGPGEADLMTLRAVHRLQEADVIVVGDGVDRDVLELARRDAERMYLAADDRAAPHPGTGDHRHLLALARQGKSVVRLVSGVCDGASFMALETAADAARVAFEIVPGVVSHGTTGLARTGS</sequence>
<evidence type="ECO:0000256" key="2">
    <source>
        <dbReference type="ARBA" id="ARBA00005879"/>
    </source>
</evidence>
<dbReference type="InterPro" id="IPR006367">
    <property type="entry name" value="Sirohaem_synthase_N"/>
</dbReference>
<dbReference type="RefSeq" id="WP_158263599.1">
    <property type="nucleotide sequence ID" value="NZ_PVTD01000009.1"/>
</dbReference>
<keyword evidence="6" id="KW-0627">Porphyrin biosynthesis</keyword>
<dbReference type="EC" id="1.3.1.76" evidence="3"/>
<dbReference type="InterPro" id="IPR000878">
    <property type="entry name" value="4pyrrol_Mease"/>
</dbReference>
<feature type="domain" description="Sirohaem synthase dimerisation" evidence="9">
    <location>
        <begin position="151"/>
        <end position="206"/>
    </location>
</feature>
<dbReference type="GO" id="GO:0004325">
    <property type="term" value="F:ferrochelatase activity"/>
    <property type="evidence" value="ECO:0007669"/>
    <property type="project" value="InterPro"/>
</dbReference>
<name>A0A2T0RJR3_9RHOB</name>
<protein>
    <recommendedName>
        <fullName evidence="3">precorrin-2 dehydrogenase</fullName>
        <ecNumber evidence="3">1.3.1.76</ecNumber>
    </recommendedName>
</protein>
<dbReference type="InterPro" id="IPR028161">
    <property type="entry name" value="Met8-like"/>
</dbReference>
<keyword evidence="4" id="KW-0560">Oxidoreductase</keyword>
<reference evidence="10 11" key="1">
    <citation type="submission" date="2018-03" db="EMBL/GenBank/DDBJ databases">
        <title>Genomic Encyclopedia of Archaeal and Bacterial Type Strains, Phase II (KMG-II): from individual species to whole genera.</title>
        <authorList>
            <person name="Goeker M."/>
        </authorList>
    </citation>
    <scope>NUCLEOTIDE SEQUENCE [LARGE SCALE GENOMIC DNA]</scope>
    <source>
        <strain evidence="10 11">DSM 29328</strain>
    </source>
</reference>
<dbReference type="InterPro" id="IPR036291">
    <property type="entry name" value="NAD(P)-bd_dom_sf"/>
</dbReference>
<dbReference type="InterPro" id="IPR003043">
    <property type="entry name" value="Uropor_MeTrfase_CS"/>
</dbReference>
<dbReference type="GO" id="GO:0043115">
    <property type="term" value="F:precorrin-2 dehydrogenase activity"/>
    <property type="evidence" value="ECO:0007669"/>
    <property type="project" value="UniProtKB-EC"/>
</dbReference>
<dbReference type="UniPathway" id="UPA00262">
    <property type="reaction ID" value="UER00222"/>
</dbReference>
<dbReference type="InterPro" id="IPR037115">
    <property type="entry name" value="Sirohaem_synt_dimer_dom_sf"/>
</dbReference>
<dbReference type="Pfam" id="PF10414">
    <property type="entry name" value="CysG_dimeriser"/>
    <property type="match status" value="1"/>
</dbReference>
<dbReference type="Pfam" id="PF00590">
    <property type="entry name" value="TP_methylase"/>
    <property type="match status" value="1"/>
</dbReference>
<dbReference type="EMBL" id="PVTD01000009">
    <property type="protein sequence ID" value="PRY21413.1"/>
    <property type="molecule type" value="Genomic_DNA"/>
</dbReference>
<dbReference type="NCBIfam" id="TIGR01470">
    <property type="entry name" value="cysG_Nterm"/>
    <property type="match status" value="1"/>
</dbReference>
<evidence type="ECO:0000256" key="1">
    <source>
        <dbReference type="ARBA" id="ARBA00005010"/>
    </source>
</evidence>
<comment type="pathway">
    <text evidence="1">Porphyrin-containing compound metabolism; siroheme biosynthesis; sirohydrochlorin from precorrin-2: step 1/1.</text>
</comment>
<dbReference type="SUPFAM" id="SSF53790">
    <property type="entry name" value="Tetrapyrrole methylase"/>
    <property type="match status" value="1"/>
</dbReference>
<dbReference type="InterPro" id="IPR014777">
    <property type="entry name" value="4pyrrole_Mease_sub1"/>
</dbReference>
<dbReference type="Gene3D" id="3.40.50.720">
    <property type="entry name" value="NAD(P)-binding Rossmann-like Domain"/>
    <property type="match status" value="1"/>
</dbReference>
<evidence type="ECO:0000313" key="11">
    <source>
        <dbReference type="Proteomes" id="UP000239480"/>
    </source>
</evidence>